<feature type="compositionally biased region" description="Polar residues" evidence="6">
    <location>
        <begin position="66"/>
        <end position="77"/>
    </location>
</feature>
<dbReference type="InterPro" id="IPR011011">
    <property type="entry name" value="Znf_FYVE_PHD"/>
</dbReference>
<dbReference type="Pfam" id="PF13831">
    <property type="entry name" value="PHD_2"/>
    <property type="match status" value="1"/>
</dbReference>
<evidence type="ECO:0000256" key="2">
    <source>
        <dbReference type="ARBA" id="ARBA00022723"/>
    </source>
</evidence>
<sequence>MSGQEDPSLRQRNTTEARCQRTPELGSAPAPVKRRRTVEDFRQFCSFVLAYAGYIPRPAEEPWCPSSVSPQNGSGSPRGSDGLPSSPACDLHSDTWPAKGPRARQGGPRRRRGGSALPPLPARVVAYPTANGTEGETKGKRRRQTNHTSAVGKRKVCHRANGVGGRKPPRMEQGPPTNTSTQERVKLGTVGSERGETLEEAELGTFLSSKLCSGGITCVSHSVNSADCKPLPMPTPLCLRLPAGFQCGVSVISAPPICKQECRAEQEQDHNSINPHWPSMQSVDHFHKSCSTVHQISLHNNVQCSRDYRDWSSRSDTVQERADGKEIEEPMNLSVVYQPKPLPSTDTGWQEEEKDDVSGQQREDGKEPGSGVCLRLSEEQREGERPMEAGQEGQAQRGRVETEKGGELPGNEEPSWESVARGNSDILRLVMDGTPRGTVPEDQETGYHTDWDGSTQDQGASDTDQDTRPGDCSTAVGSEEDSWDLITCFCLKPFAGRPMIECSECGTWLHLSCAKIRRSNVPDVFTCQRCRDSKHEIRRSSRARTGPRKRFSE</sequence>
<dbReference type="GO" id="GO:0008270">
    <property type="term" value="F:zinc ion binding"/>
    <property type="evidence" value="ECO:0007669"/>
    <property type="project" value="UniProtKB-KW"/>
</dbReference>
<keyword evidence="4" id="KW-0862">Zinc</keyword>
<dbReference type="PANTHER" id="PTHR14571">
    <property type="entry name" value="HISTONE-LYSINE N-METHYLTRANSFERASE SET-26-RELATED"/>
    <property type="match status" value="1"/>
</dbReference>
<dbReference type="InterPro" id="IPR019787">
    <property type="entry name" value="Znf_PHD-finger"/>
</dbReference>
<feature type="non-terminal residue" evidence="8">
    <location>
        <position position="1"/>
    </location>
</feature>
<keyword evidence="5" id="KW-0539">Nucleus</keyword>
<keyword evidence="3" id="KW-0863">Zinc-finger</keyword>
<dbReference type="SUPFAM" id="SSF57903">
    <property type="entry name" value="FYVE/PHD zinc finger"/>
    <property type="match status" value="1"/>
</dbReference>
<feature type="compositionally biased region" description="Low complexity" evidence="6">
    <location>
        <begin position="97"/>
        <end position="106"/>
    </location>
</feature>
<dbReference type="GO" id="GO:0005634">
    <property type="term" value="C:nucleus"/>
    <property type="evidence" value="ECO:0007669"/>
    <property type="project" value="UniProtKB-SubCell"/>
</dbReference>
<dbReference type="Proteomes" id="UP000736164">
    <property type="component" value="Unassembled WGS sequence"/>
</dbReference>
<proteinExistence type="predicted"/>
<dbReference type="GO" id="GO:0007076">
    <property type="term" value="P:mitotic chromosome condensation"/>
    <property type="evidence" value="ECO:0007669"/>
    <property type="project" value="TreeGrafter"/>
</dbReference>
<reference evidence="8" key="1">
    <citation type="journal article" date="2021" name="Cell">
        <title>Tracing the genetic footprints of vertebrate landing in non-teleost ray-finned fishes.</title>
        <authorList>
            <person name="Bi X."/>
            <person name="Wang K."/>
            <person name="Yang L."/>
            <person name="Pan H."/>
            <person name="Jiang H."/>
            <person name="Wei Q."/>
            <person name="Fang M."/>
            <person name="Yu H."/>
            <person name="Zhu C."/>
            <person name="Cai Y."/>
            <person name="He Y."/>
            <person name="Gan X."/>
            <person name="Zeng H."/>
            <person name="Yu D."/>
            <person name="Zhu Y."/>
            <person name="Jiang H."/>
            <person name="Qiu Q."/>
            <person name="Yang H."/>
            <person name="Zhang Y.E."/>
            <person name="Wang W."/>
            <person name="Zhu M."/>
            <person name="He S."/>
            <person name="Zhang G."/>
        </authorList>
    </citation>
    <scope>NUCLEOTIDE SEQUENCE</scope>
    <source>
        <strain evidence="8">Allg_001</strain>
    </source>
</reference>
<feature type="non-terminal residue" evidence="8">
    <location>
        <position position="553"/>
    </location>
</feature>
<feature type="compositionally biased region" description="Basic and acidic residues" evidence="6">
    <location>
        <begin position="7"/>
        <end position="21"/>
    </location>
</feature>
<feature type="compositionally biased region" description="Basic and acidic residues" evidence="6">
    <location>
        <begin position="376"/>
        <end position="387"/>
    </location>
</feature>
<dbReference type="GO" id="GO:0003682">
    <property type="term" value="F:chromatin binding"/>
    <property type="evidence" value="ECO:0007669"/>
    <property type="project" value="TreeGrafter"/>
</dbReference>
<feature type="region of interest" description="Disordered" evidence="6">
    <location>
        <begin position="309"/>
        <end position="419"/>
    </location>
</feature>
<dbReference type="Gene3D" id="3.30.40.10">
    <property type="entry name" value="Zinc/RING finger domain, C3HC4 (zinc finger)"/>
    <property type="match status" value="1"/>
</dbReference>
<feature type="region of interest" description="Disordered" evidence="6">
    <location>
        <begin position="432"/>
        <end position="477"/>
    </location>
</feature>
<dbReference type="PROSITE" id="PS01359">
    <property type="entry name" value="ZF_PHD_1"/>
    <property type="match status" value="1"/>
</dbReference>
<evidence type="ECO:0000256" key="4">
    <source>
        <dbReference type="ARBA" id="ARBA00022833"/>
    </source>
</evidence>
<dbReference type="InterPro" id="IPR013083">
    <property type="entry name" value="Znf_RING/FYVE/PHD"/>
</dbReference>
<evidence type="ECO:0000256" key="3">
    <source>
        <dbReference type="ARBA" id="ARBA00022771"/>
    </source>
</evidence>
<gene>
    <name evidence="8" type="primary">Phf13_0</name>
    <name evidence="8" type="ORF">GTO95_0016071</name>
</gene>
<evidence type="ECO:0000313" key="8">
    <source>
        <dbReference type="EMBL" id="MBN3317678.1"/>
    </source>
</evidence>
<feature type="compositionally biased region" description="Basic and acidic residues" evidence="6">
    <location>
        <begin position="309"/>
        <end position="328"/>
    </location>
</feature>
<evidence type="ECO:0000256" key="6">
    <source>
        <dbReference type="SAM" id="MobiDB-lite"/>
    </source>
</evidence>
<keyword evidence="9" id="KW-1185">Reference proteome</keyword>
<accession>A0A8J7TBE4</accession>
<evidence type="ECO:0000256" key="1">
    <source>
        <dbReference type="ARBA" id="ARBA00004123"/>
    </source>
</evidence>
<evidence type="ECO:0000313" key="9">
    <source>
        <dbReference type="Proteomes" id="UP000736164"/>
    </source>
</evidence>
<comment type="caution">
    <text evidence="8">The sequence shown here is derived from an EMBL/GenBank/DDBJ whole genome shotgun (WGS) entry which is preliminary data.</text>
</comment>
<dbReference type="InterPro" id="IPR019786">
    <property type="entry name" value="Zinc_finger_PHD-type_CS"/>
</dbReference>
<name>A0A8J7TBE4_ATRSP</name>
<dbReference type="InterPro" id="IPR001965">
    <property type="entry name" value="Znf_PHD"/>
</dbReference>
<dbReference type="SMART" id="SM00249">
    <property type="entry name" value="PHD"/>
    <property type="match status" value="1"/>
</dbReference>
<feature type="compositionally biased region" description="Polar residues" evidence="6">
    <location>
        <begin position="452"/>
        <end position="462"/>
    </location>
</feature>
<dbReference type="PANTHER" id="PTHR14571:SF13">
    <property type="entry name" value="PHD FINGER PROTEIN 13"/>
    <property type="match status" value="1"/>
</dbReference>
<comment type="subcellular location">
    <subcellularLocation>
        <location evidence="1">Nucleus</location>
    </subcellularLocation>
</comment>
<evidence type="ECO:0000256" key="5">
    <source>
        <dbReference type="ARBA" id="ARBA00023242"/>
    </source>
</evidence>
<dbReference type="CDD" id="cd15546">
    <property type="entry name" value="PHD_PHF13_like"/>
    <property type="match status" value="1"/>
</dbReference>
<protein>
    <submittedName>
        <fullName evidence="8">PHF13 protein</fullName>
    </submittedName>
</protein>
<keyword evidence="2" id="KW-0479">Metal-binding</keyword>
<evidence type="ECO:0000259" key="7">
    <source>
        <dbReference type="SMART" id="SM00249"/>
    </source>
</evidence>
<dbReference type="EMBL" id="JAAWVO010036788">
    <property type="protein sequence ID" value="MBN3317678.1"/>
    <property type="molecule type" value="Genomic_DNA"/>
</dbReference>
<feature type="region of interest" description="Disordered" evidence="6">
    <location>
        <begin position="64"/>
        <end position="182"/>
    </location>
</feature>
<organism evidence="8 9">
    <name type="scientific">Atractosteus spatula</name>
    <name type="common">Alligator gar</name>
    <name type="synonym">Lepisosteus spatula</name>
    <dbReference type="NCBI Taxonomy" id="7917"/>
    <lineage>
        <taxon>Eukaryota</taxon>
        <taxon>Metazoa</taxon>
        <taxon>Chordata</taxon>
        <taxon>Craniata</taxon>
        <taxon>Vertebrata</taxon>
        <taxon>Euteleostomi</taxon>
        <taxon>Actinopterygii</taxon>
        <taxon>Neopterygii</taxon>
        <taxon>Holostei</taxon>
        <taxon>Semionotiformes</taxon>
        <taxon>Lepisosteidae</taxon>
        <taxon>Atractosteus</taxon>
    </lineage>
</organism>
<feature type="region of interest" description="Disordered" evidence="6">
    <location>
        <begin position="1"/>
        <end position="36"/>
    </location>
</feature>
<dbReference type="AlphaFoldDB" id="A0A8J7TBE4"/>
<feature type="domain" description="Zinc finger PHD-type" evidence="7">
    <location>
        <begin position="487"/>
        <end position="531"/>
    </location>
</feature>